<proteinExistence type="predicted"/>
<protein>
    <submittedName>
        <fullName evidence="1">Uncharacterized protein</fullName>
    </submittedName>
</protein>
<reference evidence="1" key="1">
    <citation type="submission" date="2020-03" db="EMBL/GenBank/DDBJ databases">
        <title>The deep terrestrial virosphere.</title>
        <authorList>
            <person name="Holmfeldt K."/>
            <person name="Nilsson E."/>
            <person name="Simone D."/>
            <person name="Lopez-Fernandez M."/>
            <person name="Wu X."/>
            <person name="de Brujin I."/>
            <person name="Lundin D."/>
            <person name="Andersson A."/>
            <person name="Bertilsson S."/>
            <person name="Dopson M."/>
        </authorList>
    </citation>
    <scope>NUCLEOTIDE SEQUENCE</scope>
    <source>
        <strain evidence="1">MM415A03146</strain>
    </source>
</reference>
<dbReference type="AlphaFoldDB" id="A0A6M3JNP0"/>
<organism evidence="1">
    <name type="scientific">viral metagenome</name>
    <dbReference type="NCBI Taxonomy" id="1070528"/>
    <lineage>
        <taxon>unclassified sequences</taxon>
        <taxon>metagenomes</taxon>
        <taxon>organismal metagenomes</taxon>
    </lineage>
</organism>
<sequence length="57" mass="6635">MFFKTEIDATKKIVAVKINEILNETEKEFTVADLRNLQTLFVLRNATDEKERSGEVF</sequence>
<name>A0A6M3JNP0_9ZZZZ</name>
<dbReference type="EMBL" id="MT141880">
    <property type="protein sequence ID" value="QJA71543.1"/>
    <property type="molecule type" value="Genomic_DNA"/>
</dbReference>
<gene>
    <name evidence="1" type="ORF">MM415A03146_0010</name>
</gene>
<accession>A0A6M3JNP0</accession>
<evidence type="ECO:0000313" key="1">
    <source>
        <dbReference type="EMBL" id="QJA71543.1"/>
    </source>
</evidence>